<proteinExistence type="predicted"/>
<keyword evidence="2" id="KW-1185">Reference proteome</keyword>
<evidence type="ECO:0000313" key="1">
    <source>
        <dbReference type="EMBL" id="AVZ76364.1"/>
    </source>
</evidence>
<name>A0A2R4TB94_9ACTN</name>
<reference evidence="1 2" key="1">
    <citation type="submission" date="2018-01" db="EMBL/GenBank/DDBJ databases">
        <title>Complete genome sequence of Streptomyces lunaelactis MM109T, a Ferroverdin A producer isolated from cave moonmilk deposits.</title>
        <authorList>
            <person name="Naome A."/>
            <person name="Martinet L."/>
            <person name="Maciejewska M."/>
            <person name="Anderssen S."/>
            <person name="Adam D."/>
            <person name="Tenconi E."/>
            <person name="Deflandre B."/>
            <person name="Arguelles-Arias A."/>
            <person name="Calusinska M."/>
            <person name="Copieters W."/>
            <person name="Karim L."/>
            <person name="Hanikenne M."/>
            <person name="Baurain D."/>
            <person name="van Wezel G."/>
            <person name="Smargiasso N."/>
            <person name="de Pauw E."/>
            <person name="Delfosse P."/>
            <person name="Rigali S."/>
        </authorList>
    </citation>
    <scope>NUCLEOTIDE SEQUENCE [LARGE SCALE GENOMIC DNA]</scope>
    <source>
        <strain evidence="1 2">MM109</strain>
    </source>
</reference>
<accession>A0A2R4TB94</accession>
<dbReference type="KEGG" id="slk:SLUN_33340"/>
<dbReference type="OrthoDB" id="653560at2"/>
<dbReference type="AlphaFoldDB" id="A0A2R4TB94"/>
<evidence type="ECO:0000313" key="2">
    <source>
        <dbReference type="Proteomes" id="UP000244201"/>
    </source>
</evidence>
<dbReference type="GeneID" id="55660135"/>
<sequence>MSSLRTFVLVNVLRPVGRALIAYGMYWVWIPGIHYEEILPTDRFPREDSREYRTLFGEVEPPSRQP</sequence>
<organism evidence="1 2">
    <name type="scientific">Streptomyces lunaelactis</name>
    <dbReference type="NCBI Taxonomy" id="1535768"/>
    <lineage>
        <taxon>Bacteria</taxon>
        <taxon>Bacillati</taxon>
        <taxon>Actinomycetota</taxon>
        <taxon>Actinomycetes</taxon>
        <taxon>Kitasatosporales</taxon>
        <taxon>Streptomycetaceae</taxon>
        <taxon>Streptomyces</taxon>
    </lineage>
</organism>
<dbReference type="RefSeq" id="WP_108153651.1">
    <property type="nucleotide sequence ID" value="NZ_CP026304.1"/>
</dbReference>
<protein>
    <submittedName>
        <fullName evidence="1">Uncharacterized protein</fullName>
    </submittedName>
</protein>
<dbReference type="Proteomes" id="UP000244201">
    <property type="component" value="Chromosome"/>
</dbReference>
<dbReference type="EMBL" id="CP026304">
    <property type="protein sequence ID" value="AVZ76364.1"/>
    <property type="molecule type" value="Genomic_DNA"/>
</dbReference>
<gene>
    <name evidence="1" type="ORF">SLUN_33340</name>
</gene>